<sequence>MNVTGQPLDDAGPRVRRIGAILWPSFFSAGVCTMVFFAFIDPLELRQITFPQWPITRQLGYTLGFFMFWLATAASSLFTWILLRAGGRDQRPPPQ</sequence>
<dbReference type="Proteomes" id="UP000005870">
    <property type="component" value="Chromosome"/>
</dbReference>
<dbReference type="AlphaFoldDB" id="G7UUL0"/>
<protein>
    <recommendedName>
        <fullName evidence="4">Transmembrane protein</fullName>
    </recommendedName>
</protein>
<proteinExistence type="predicted"/>
<dbReference type="STRING" id="1045855.DSC_08250"/>
<keyword evidence="1" id="KW-1133">Transmembrane helix</keyword>
<dbReference type="eggNOG" id="ENOG50339PI">
    <property type="taxonomic scope" value="Bacteria"/>
</dbReference>
<evidence type="ECO:0008006" key="4">
    <source>
        <dbReference type="Google" id="ProtNLM"/>
    </source>
</evidence>
<dbReference type="RefSeq" id="WP_014160477.1">
    <property type="nucleotide sequence ID" value="NC_016147.2"/>
</dbReference>
<organism evidence="2 3">
    <name type="scientific">Pseudoxanthomonas spadix (strain BD-a59)</name>
    <dbReference type="NCBI Taxonomy" id="1045855"/>
    <lineage>
        <taxon>Bacteria</taxon>
        <taxon>Pseudomonadati</taxon>
        <taxon>Pseudomonadota</taxon>
        <taxon>Gammaproteobacteria</taxon>
        <taxon>Lysobacterales</taxon>
        <taxon>Lysobacteraceae</taxon>
        <taxon>Pseudoxanthomonas</taxon>
    </lineage>
</organism>
<feature type="transmembrane region" description="Helical" evidence="1">
    <location>
        <begin position="21"/>
        <end position="40"/>
    </location>
</feature>
<dbReference type="KEGG" id="psd:DSC_08250"/>
<evidence type="ECO:0000313" key="3">
    <source>
        <dbReference type="Proteomes" id="UP000005870"/>
    </source>
</evidence>
<keyword evidence="3" id="KW-1185">Reference proteome</keyword>
<dbReference type="HOGENOM" id="CLU_173226_0_0_6"/>
<gene>
    <name evidence="2" type="ordered locus">DSC_08250</name>
</gene>
<keyword evidence="1" id="KW-0812">Transmembrane</keyword>
<dbReference type="OrthoDB" id="6197657at2"/>
<accession>G7UUL0</accession>
<dbReference type="EMBL" id="CP003093">
    <property type="protein sequence ID" value="AER56301.1"/>
    <property type="molecule type" value="Genomic_DNA"/>
</dbReference>
<keyword evidence="1" id="KW-0472">Membrane</keyword>
<evidence type="ECO:0000256" key="1">
    <source>
        <dbReference type="SAM" id="Phobius"/>
    </source>
</evidence>
<reference evidence="2 3" key="1">
    <citation type="journal article" date="2012" name="J. Bacteriol.">
        <title>Complete Genome Sequence of the BTEX-Degrading Bacterium Pseudoxanthomonas spadix BD-a59.</title>
        <authorList>
            <person name="Lee S.H."/>
            <person name="Jin H.M."/>
            <person name="Lee H.J."/>
            <person name="Kim J.M."/>
            <person name="Jeon C.O."/>
        </authorList>
    </citation>
    <scope>NUCLEOTIDE SEQUENCE [LARGE SCALE GENOMIC DNA]</scope>
    <source>
        <strain evidence="2 3">BD-a59</strain>
    </source>
</reference>
<name>G7UUL0_PSEUP</name>
<evidence type="ECO:0000313" key="2">
    <source>
        <dbReference type="EMBL" id="AER56301.1"/>
    </source>
</evidence>
<feature type="transmembrane region" description="Helical" evidence="1">
    <location>
        <begin position="60"/>
        <end position="83"/>
    </location>
</feature>